<gene>
    <name evidence="7" type="ORF">ACFFGV_12365</name>
</gene>
<dbReference type="PANTHER" id="PTHR21708">
    <property type="entry name" value="PROBABLE 2-DEHYDROPANTOATE 2-REDUCTASE"/>
    <property type="match status" value="1"/>
</dbReference>
<protein>
    <recommendedName>
        <fullName evidence="4">2-dehydropantoate 2-reductase</fullName>
        <ecNumber evidence="4">1.1.1.169</ecNumber>
    </recommendedName>
    <alternativeName>
        <fullName evidence="4">Ketopantoate reductase</fullName>
    </alternativeName>
</protein>
<dbReference type="RefSeq" id="WP_377348260.1">
    <property type="nucleotide sequence ID" value="NZ_JBHLTP010000011.1"/>
</dbReference>
<organism evidence="7 8">
    <name type="scientific">Pontibacillus salicampi</name>
    <dbReference type="NCBI Taxonomy" id="1449801"/>
    <lineage>
        <taxon>Bacteria</taxon>
        <taxon>Bacillati</taxon>
        <taxon>Bacillota</taxon>
        <taxon>Bacilli</taxon>
        <taxon>Bacillales</taxon>
        <taxon>Bacillaceae</taxon>
        <taxon>Pontibacillus</taxon>
    </lineage>
</organism>
<dbReference type="SUPFAM" id="SSF48179">
    <property type="entry name" value="6-phosphogluconate dehydrogenase C-terminal domain-like"/>
    <property type="match status" value="1"/>
</dbReference>
<name>A0ABV6LPL7_9BACI</name>
<dbReference type="NCBIfam" id="TIGR00745">
    <property type="entry name" value="apbA_panE"/>
    <property type="match status" value="1"/>
</dbReference>
<sequence length="304" mass="33764">MNITILGAGALGVYFGARWQAAGADVQYLVRSRRADQIRTNGLHLHSVQGDYTVENPKVVENAEEIEHTDLVLLGVKGYHLDGVLPTLKRLVEKGAKVLPVLNGIEHIFTLQHELGEEHVVGGLSYIIATLDERGHVIHTSDLHEVHFGALHASQTQLCKQLDELCNVANMNGRQSEHILQDLWQKYMFITAFSGMTTAGDFSIGTIRKESQTLEAAKHVLREMKELANTYDIALTDEHVEAGLAKFESLPDEATSSMHQDKRKGLKLEVEHLHGGALRLAEQAGVTLPYIHTLYALIKPYENK</sequence>
<dbReference type="Pfam" id="PF02558">
    <property type="entry name" value="ApbA"/>
    <property type="match status" value="1"/>
</dbReference>
<keyword evidence="2 4" id="KW-0521">NADP</keyword>
<dbReference type="SUPFAM" id="SSF51735">
    <property type="entry name" value="NAD(P)-binding Rossmann-fold domains"/>
    <property type="match status" value="1"/>
</dbReference>
<dbReference type="EC" id="1.1.1.169" evidence="4"/>
<dbReference type="InterPro" id="IPR013328">
    <property type="entry name" value="6PGD_dom2"/>
</dbReference>
<feature type="domain" description="Ketopantoate reductase C-terminal" evidence="6">
    <location>
        <begin position="179"/>
        <end position="302"/>
    </location>
</feature>
<dbReference type="InterPro" id="IPR013332">
    <property type="entry name" value="KPR_N"/>
</dbReference>
<evidence type="ECO:0000313" key="7">
    <source>
        <dbReference type="EMBL" id="MFC0524360.1"/>
    </source>
</evidence>
<comment type="similarity">
    <text evidence="1 4">Belongs to the ketopantoate reductase family.</text>
</comment>
<dbReference type="InterPro" id="IPR036291">
    <property type="entry name" value="NAD(P)-bd_dom_sf"/>
</dbReference>
<keyword evidence="8" id="KW-1185">Reference proteome</keyword>
<evidence type="ECO:0000259" key="5">
    <source>
        <dbReference type="Pfam" id="PF02558"/>
    </source>
</evidence>
<evidence type="ECO:0000259" key="6">
    <source>
        <dbReference type="Pfam" id="PF08546"/>
    </source>
</evidence>
<reference evidence="7 8" key="1">
    <citation type="submission" date="2024-09" db="EMBL/GenBank/DDBJ databases">
        <authorList>
            <person name="Sun Q."/>
            <person name="Mori K."/>
        </authorList>
    </citation>
    <scope>NUCLEOTIDE SEQUENCE [LARGE SCALE GENOMIC DNA]</scope>
    <source>
        <strain evidence="7 8">NCAIM B.02529</strain>
    </source>
</reference>
<dbReference type="InterPro" id="IPR008927">
    <property type="entry name" value="6-PGluconate_DH-like_C_sf"/>
</dbReference>
<evidence type="ECO:0000256" key="2">
    <source>
        <dbReference type="ARBA" id="ARBA00022857"/>
    </source>
</evidence>
<dbReference type="Proteomes" id="UP001589836">
    <property type="component" value="Unassembled WGS sequence"/>
</dbReference>
<evidence type="ECO:0000256" key="1">
    <source>
        <dbReference type="ARBA" id="ARBA00007870"/>
    </source>
</evidence>
<dbReference type="InterPro" id="IPR003710">
    <property type="entry name" value="ApbA"/>
</dbReference>
<keyword evidence="4" id="KW-0566">Pantothenate biosynthesis</keyword>
<comment type="catalytic activity">
    <reaction evidence="4">
        <text>(R)-pantoate + NADP(+) = 2-dehydropantoate + NADPH + H(+)</text>
        <dbReference type="Rhea" id="RHEA:16233"/>
        <dbReference type="ChEBI" id="CHEBI:11561"/>
        <dbReference type="ChEBI" id="CHEBI:15378"/>
        <dbReference type="ChEBI" id="CHEBI:15980"/>
        <dbReference type="ChEBI" id="CHEBI:57783"/>
        <dbReference type="ChEBI" id="CHEBI:58349"/>
        <dbReference type="EC" id="1.1.1.169"/>
    </reaction>
</comment>
<evidence type="ECO:0000256" key="4">
    <source>
        <dbReference type="RuleBase" id="RU362068"/>
    </source>
</evidence>
<dbReference type="Pfam" id="PF08546">
    <property type="entry name" value="ApbA_C"/>
    <property type="match status" value="1"/>
</dbReference>
<keyword evidence="3 4" id="KW-0560">Oxidoreductase</keyword>
<dbReference type="Gene3D" id="3.40.50.720">
    <property type="entry name" value="NAD(P)-binding Rossmann-like Domain"/>
    <property type="match status" value="1"/>
</dbReference>
<dbReference type="PANTHER" id="PTHR21708:SF26">
    <property type="entry name" value="2-DEHYDROPANTOATE 2-REDUCTASE"/>
    <property type="match status" value="1"/>
</dbReference>
<dbReference type="EMBL" id="JBHLTP010000011">
    <property type="protein sequence ID" value="MFC0524360.1"/>
    <property type="molecule type" value="Genomic_DNA"/>
</dbReference>
<evidence type="ECO:0000313" key="8">
    <source>
        <dbReference type="Proteomes" id="UP001589836"/>
    </source>
</evidence>
<comment type="pathway">
    <text evidence="4">Cofactor biosynthesis; (R)-pantothenate biosynthesis; (R)-pantoate from 3-methyl-2-oxobutanoate: step 2/2.</text>
</comment>
<evidence type="ECO:0000256" key="3">
    <source>
        <dbReference type="ARBA" id="ARBA00023002"/>
    </source>
</evidence>
<feature type="domain" description="Ketopantoate reductase N-terminal" evidence="5">
    <location>
        <begin position="3"/>
        <end position="151"/>
    </location>
</feature>
<comment type="caution">
    <text evidence="7">The sequence shown here is derived from an EMBL/GenBank/DDBJ whole genome shotgun (WGS) entry which is preliminary data.</text>
</comment>
<dbReference type="InterPro" id="IPR051402">
    <property type="entry name" value="KPR-Related"/>
</dbReference>
<dbReference type="Gene3D" id="1.10.1040.10">
    <property type="entry name" value="N-(1-d-carboxylethyl)-l-norvaline Dehydrogenase, domain 2"/>
    <property type="match status" value="1"/>
</dbReference>
<comment type="function">
    <text evidence="4">Catalyzes the NADPH-dependent reduction of ketopantoate into pantoic acid.</text>
</comment>
<proteinExistence type="inferred from homology"/>
<dbReference type="InterPro" id="IPR013752">
    <property type="entry name" value="KPA_reductase"/>
</dbReference>
<accession>A0ABV6LPL7</accession>